<accession>A0A6I2M9Q8</accession>
<dbReference type="AlphaFoldDB" id="A0A6I2M9Q8"/>
<dbReference type="PANTHER" id="PTHR44196">
    <property type="entry name" value="DEHYDROGENASE/REDUCTASE SDR FAMILY MEMBER 7B"/>
    <property type="match status" value="1"/>
</dbReference>
<dbReference type="PRINTS" id="PR00080">
    <property type="entry name" value="SDRFAMILY"/>
</dbReference>
<dbReference type="GO" id="GO:0016020">
    <property type="term" value="C:membrane"/>
    <property type="evidence" value="ECO:0007669"/>
    <property type="project" value="TreeGrafter"/>
</dbReference>
<reference evidence="4 5" key="1">
    <citation type="submission" date="2019-11" db="EMBL/GenBank/DDBJ databases">
        <title>Bacillus idriensis genome.</title>
        <authorList>
            <person name="Konopka E.N."/>
            <person name="Newman J.D."/>
        </authorList>
    </citation>
    <scope>NUCLEOTIDE SEQUENCE [LARGE SCALE GENOMIC DNA]</scope>
    <source>
        <strain evidence="4 5">DSM 19097</strain>
    </source>
</reference>
<dbReference type="InterPro" id="IPR036291">
    <property type="entry name" value="NAD(P)-bd_dom_sf"/>
</dbReference>
<dbReference type="RefSeq" id="WP_154318396.1">
    <property type="nucleotide sequence ID" value="NZ_CAJFZX010000014.1"/>
</dbReference>
<evidence type="ECO:0000256" key="2">
    <source>
        <dbReference type="ARBA" id="ARBA00023002"/>
    </source>
</evidence>
<evidence type="ECO:0000313" key="5">
    <source>
        <dbReference type="Proteomes" id="UP000441585"/>
    </source>
</evidence>
<comment type="similarity">
    <text evidence="1 3">Belongs to the short-chain dehydrogenases/reductases (SDR) family.</text>
</comment>
<name>A0A6I2M9Q8_9BACI</name>
<evidence type="ECO:0000256" key="1">
    <source>
        <dbReference type="ARBA" id="ARBA00006484"/>
    </source>
</evidence>
<keyword evidence="5" id="KW-1185">Reference proteome</keyword>
<dbReference type="SUPFAM" id="SSF51735">
    <property type="entry name" value="NAD(P)-binding Rossmann-fold domains"/>
    <property type="match status" value="1"/>
</dbReference>
<dbReference type="PANTHER" id="PTHR44196:SF2">
    <property type="entry name" value="SHORT-CHAIN DEHYDROGENASE-RELATED"/>
    <property type="match status" value="1"/>
</dbReference>
<evidence type="ECO:0000256" key="3">
    <source>
        <dbReference type="RuleBase" id="RU000363"/>
    </source>
</evidence>
<dbReference type="PRINTS" id="PR00081">
    <property type="entry name" value="GDHRDH"/>
</dbReference>
<dbReference type="GO" id="GO:0016491">
    <property type="term" value="F:oxidoreductase activity"/>
    <property type="evidence" value="ECO:0007669"/>
    <property type="project" value="UniProtKB-KW"/>
</dbReference>
<keyword evidence="2" id="KW-0560">Oxidoreductase</keyword>
<gene>
    <name evidence="4" type="ORF">GJU41_09035</name>
</gene>
<organism evidence="4 5">
    <name type="scientific">Metabacillus idriensis</name>
    <dbReference type="NCBI Taxonomy" id="324768"/>
    <lineage>
        <taxon>Bacteria</taxon>
        <taxon>Bacillati</taxon>
        <taxon>Bacillota</taxon>
        <taxon>Bacilli</taxon>
        <taxon>Bacillales</taxon>
        <taxon>Bacillaceae</taxon>
        <taxon>Metabacillus</taxon>
    </lineage>
</organism>
<dbReference type="PIRSF" id="PIRSF000126">
    <property type="entry name" value="11-beta-HSD1"/>
    <property type="match status" value="1"/>
</dbReference>
<dbReference type="InterPro" id="IPR002347">
    <property type="entry name" value="SDR_fam"/>
</dbReference>
<dbReference type="Gene3D" id="3.40.50.720">
    <property type="entry name" value="NAD(P)-binding Rossmann-like Domain"/>
    <property type="match status" value="1"/>
</dbReference>
<protein>
    <submittedName>
        <fullName evidence="4">SDR family NAD(P)-dependent oxidoreductase</fullName>
    </submittedName>
</protein>
<dbReference type="EMBL" id="WKKF01000002">
    <property type="protein sequence ID" value="MRX54114.1"/>
    <property type="molecule type" value="Genomic_DNA"/>
</dbReference>
<comment type="caution">
    <text evidence="4">The sequence shown here is derived from an EMBL/GenBank/DDBJ whole genome shotgun (WGS) entry which is preliminary data.</text>
</comment>
<dbReference type="Proteomes" id="UP000441585">
    <property type="component" value="Unassembled WGS sequence"/>
</dbReference>
<proteinExistence type="inferred from homology"/>
<evidence type="ECO:0000313" key="4">
    <source>
        <dbReference type="EMBL" id="MRX54114.1"/>
    </source>
</evidence>
<sequence>MKTVLITGASDGIGRELAYKYAQDGYRLILTARNEMKLMKLAGELKNTTAIVKAKDLSDMNQIHELFQELQQEKIHVDVLVNNAGFGLYGDFKNTSALDELNMIDLNVKSITLLTKLFLPDMISKKSGQVLNVASSAAFQPGPLMAVYYATKAYVLSFSEAIENELKGTGVSISVLCPGPTKTGFSERANLGQSKLFKSGVMDVKTVADAAYEGMKKGQTLIIPGFKNKILAAAVRFMPRKTVTGIVRKTQERA</sequence>
<dbReference type="Pfam" id="PF00106">
    <property type="entry name" value="adh_short"/>
    <property type="match status" value="1"/>
</dbReference>